<dbReference type="Pfam" id="PF02431">
    <property type="entry name" value="Chalcone"/>
    <property type="match status" value="1"/>
</dbReference>
<dbReference type="OrthoDB" id="1903537at2759"/>
<dbReference type="Proteomes" id="UP000541444">
    <property type="component" value="Unassembled WGS sequence"/>
</dbReference>
<dbReference type="InterPro" id="IPR044164">
    <property type="entry name" value="CFI"/>
</dbReference>
<comment type="catalytic activity">
    <reaction evidence="6">
        <text>a chalcone = a flavanone.</text>
        <dbReference type="EC" id="5.5.1.6"/>
    </reaction>
</comment>
<dbReference type="Gene3D" id="3.50.70.10">
    <property type="match status" value="1"/>
</dbReference>
<evidence type="ECO:0000256" key="6">
    <source>
        <dbReference type="ARBA" id="ARBA00034056"/>
    </source>
</evidence>
<dbReference type="UniPathway" id="UPA00154"/>
<accession>A0A7J7M9H9</accession>
<comment type="similarity">
    <text evidence="2 7">Belongs to the chalcone isomerase family.</text>
</comment>
<keyword evidence="4" id="KW-0284">Flavonoid biosynthesis</keyword>
<dbReference type="SUPFAM" id="SSF54626">
    <property type="entry name" value="Chalcone isomerase"/>
    <property type="match status" value="1"/>
</dbReference>
<dbReference type="AlphaFoldDB" id="A0A7J7M9H9"/>
<evidence type="ECO:0000256" key="2">
    <source>
        <dbReference type="ARBA" id="ARBA00007166"/>
    </source>
</evidence>
<dbReference type="InterPro" id="IPR016087">
    <property type="entry name" value="Chalcone_isomerase"/>
</dbReference>
<dbReference type="InterPro" id="IPR016089">
    <property type="entry name" value="Chalcone_isomerase_bundle_sf"/>
</dbReference>
<dbReference type="InterPro" id="IPR036298">
    <property type="entry name" value="Chalcone_isomerase_sf"/>
</dbReference>
<gene>
    <name evidence="10" type="ORF">GIB67_016345</name>
</gene>
<feature type="transmembrane region" description="Helical" evidence="8">
    <location>
        <begin position="12"/>
        <end position="33"/>
    </location>
</feature>
<keyword evidence="8" id="KW-0812">Transmembrane</keyword>
<sequence>MKERKKENLRSTESYGSTAFCICSSILLCFLVTDLEALSLKGLVIEGVTFPLTVKPPGPSNTLFHGGAGYRGLNIQNIFTKVTSIGVYLQGTAVSCLTPKWAGKTKKELANFVKFFQDIFTSSFEKFTRVTMIMPLTGPQYSKRVAENYVVYMKSIGVYTQVEEKAVAMCLDAFKNKIFISGASVLFTQSPSRTLEIGFSKHSSIPTVQGVLIKNKPLSEAVLKSIIGQNGVSPKAKRSLAKRLAKLLQKKHY</sequence>
<keyword evidence="8" id="KW-1133">Transmembrane helix</keyword>
<name>A0A7J7M9H9_9MAGN</name>
<dbReference type="Gene3D" id="1.10.890.20">
    <property type="match status" value="1"/>
</dbReference>
<comment type="function">
    <text evidence="5">Catalyzes the intramolecular cyclization of bicyclic chalcones into tricyclic (S)-flavanones. Responsible for the isomerization of 4,2',4',6'-tetrahydroxychalcone (also termed chalcone) into naringenin.</text>
</comment>
<dbReference type="GO" id="GO:0009813">
    <property type="term" value="P:flavonoid biosynthetic process"/>
    <property type="evidence" value="ECO:0007669"/>
    <property type="project" value="UniProtKB-UniPathway"/>
</dbReference>
<evidence type="ECO:0000256" key="8">
    <source>
        <dbReference type="SAM" id="Phobius"/>
    </source>
</evidence>
<evidence type="ECO:0000256" key="5">
    <source>
        <dbReference type="ARBA" id="ARBA00025429"/>
    </source>
</evidence>
<keyword evidence="3" id="KW-0413">Isomerase</keyword>
<evidence type="ECO:0000313" key="10">
    <source>
        <dbReference type="EMBL" id="KAF6151533.1"/>
    </source>
</evidence>
<evidence type="ECO:0000256" key="1">
    <source>
        <dbReference type="ARBA" id="ARBA00004966"/>
    </source>
</evidence>
<dbReference type="GO" id="GO:0045430">
    <property type="term" value="F:chalcone isomerase activity"/>
    <property type="evidence" value="ECO:0007669"/>
    <property type="project" value="UniProtKB-EC"/>
</dbReference>
<feature type="domain" description="Chalcone isomerase" evidence="9">
    <location>
        <begin position="45"/>
        <end position="247"/>
    </location>
</feature>
<dbReference type="EMBL" id="JACGCM010001690">
    <property type="protein sequence ID" value="KAF6151533.1"/>
    <property type="molecule type" value="Genomic_DNA"/>
</dbReference>
<evidence type="ECO:0000313" key="11">
    <source>
        <dbReference type="Proteomes" id="UP000541444"/>
    </source>
</evidence>
<keyword evidence="11" id="KW-1185">Reference proteome</keyword>
<evidence type="ECO:0000259" key="9">
    <source>
        <dbReference type="Pfam" id="PF02431"/>
    </source>
</evidence>
<comment type="pathway">
    <text evidence="1">Secondary metabolite biosynthesis; flavonoid biosynthesis.</text>
</comment>
<evidence type="ECO:0000256" key="4">
    <source>
        <dbReference type="ARBA" id="ARBA00023241"/>
    </source>
</evidence>
<comment type="caution">
    <text evidence="10">The sequence shown here is derived from an EMBL/GenBank/DDBJ whole genome shotgun (WGS) entry which is preliminary data.</text>
</comment>
<evidence type="ECO:0000256" key="3">
    <source>
        <dbReference type="ARBA" id="ARBA00023235"/>
    </source>
</evidence>
<organism evidence="10 11">
    <name type="scientific">Kingdonia uniflora</name>
    <dbReference type="NCBI Taxonomy" id="39325"/>
    <lineage>
        <taxon>Eukaryota</taxon>
        <taxon>Viridiplantae</taxon>
        <taxon>Streptophyta</taxon>
        <taxon>Embryophyta</taxon>
        <taxon>Tracheophyta</taxon>
        <taxon>Spermatophyta</taxon>
        <taxon>Magnoliopsida</taxon>
        <taxon>Ranunculales</taxon>
        <taxon>Circaeasteraceae</taxon>
        <taxon>Kingdonia</taxon>
    </lineage>
</organism>
<protein>
    <recommendedName>
        <fullName evidence="7">Chalcone-flavonone isomerase family protein</fullName>
    </recommendedName>
</protein>
<dbReference type="InterPro" id="IPR016088">
    <property type="entry name" value="Chalcone_isomerase_3-sand"/>
</dbReference>
<dbReference type="PANTHER" id="PTHR28039:SF8">
    <property type="entry name" value="CHALCONE--FLAVANONE ISOMERASE 1-RELATED"/>
    <property type="match status" value="1"/>
</dbReference>
<proteinExistence type="inferred from homology"/>
<dbReference type="PANTHER" id="PTHR28039">
    <property type="entry name" value="CHALCONE--FLAVONONE ISOMERASE 1-RELATED"/>
    <property type="match status" value="1"/>
</dbReference>
<keyword evidence="8" id="KW-0472">Membrane</keyword>
<reference evidence="10 11" key="1">
    <citation type="journal article" date="2020" name="IScience">
        <title>Genome Sequencing of the Endangered Kingdonia uniflora (Circaeasteraceae, Ranunculales) Reveals Potential Mechanisms of Evolutionary Specialization.</title>
        <authorList>
            <person name="Sun Y."/>
            <person name="Deng T."/>
            <person name="Zhang A."/>
            <person name="Moore M.J."/>
            <person name="Landis J.B."/>
            <person name="Lin N."/>
            <person name="Zhang H."/>
            <person name="Zhang X."/>
            <person name="Huang J."/>
            <person name="Zhang X."/>
            <person name="Sun H."/>
            <person name="Wang H."/>
        </authorList>
    </citation>
    <scope>NUCLEOTIDE SEQUENCE [LARGE SCALE GENOMIC DNA]</scope>
    <source>
        <strain evidence="10">TB1705</strain>
        <tissue evidence="10">Leaf</tissue>
    </source>
</reference>
<evidence type="ECO:0000256" key="7">
    <source>
        <dbReference type="RuleBase" id="RU361158"/>
    </source>
</evidence>